<evidence type="ECO:0000313" key="13">
    <source>
        <dbReference type="EMBL" id="CAG8577403.1"/>
    </source>
</evidence>
<evidence type="ECO:0000259" key="12">
    <source>
        <dbReference type="Pfam" id="PF13793"/>
    </source>
</evidence>
<protein>
    <recommendedName>
        <fullName evidence="2">ribose-phosphate diphosphokinase</fullName>
        <ecNumber evidence="2">2.7.6.1</ecNumber>
    </recommendedName>
</protein>
<dbReference type="Gene3D" id="3.40.50.2020">
    <property type="match status" value="3"/>
</dbReference>
<dbReference type="PANTHER" id="PTHR10210">
    <property type="entry name" value="RIBOSE-PHOSPHATE DIPHOSPHOKINASE FAMILY MEMBER"/>
    <property type="match status" value="1"/>
</dbReference>
<comment type="catalytic activity">
    <reaction evidence="10">
        <text>D-ribose 5-phosphate + ATP = 5-phospho-alpha-D-ribose 1-diphosphate + AMP + H(+)</text>
        <dbReference type="Rhea" id="RHEA:15609"/>
        <dbReference type="ChEBI" id="CHEBI:15378"/>
        <dbReference type="ChEBI" id="CHEBI:30616"/>
        <dbReference type="ChEBI" id="CHEBI:58017"/>
        <dbReference type="ChEBI" id="CHEBI:78346"/>
        <dbReference type="ChEBI" id="CHEBI:456215"/>
        <dbReference type="EC" id="2.7.6.1"/>
    </reaction>
</comment>
<dbReference type="CDD" id="cd06223">
    <property type="entry name" value="PRTases_typeI"/>
    <property type="match status" value="1"/>
</dbReference>
<dbReference type="PROSITE" id="PS00114">
    <property type="entry name" value="PRPP_SYNTHASE"/>
    <property type="match status" value="1"/>
</dbReference>
<dbReference type="Pfam" id="PF14572">
    <property type="entry name" value="Pribosyl_synth"/>
    <property type="match status" value="1"/>
</dbReference>
<dbReference type="OrthoDB" id="413572at2759"/>
<dbReference type="GO" id="GO:0004749">
    <property type="term" value="F:ribose phosphate diphosphokinase activity"/>
    <property type="evidence" value="ECO:0007669"/>
    <property type="project" value="UniProtKB-EC"/>
</dbReference>
<evidence type="ECO:0000256" key="4">
    <source>
        <dbReference type="ARBA" id="ARBA00022723"/>
    </source>
</evidence>
<name>A0A9N9BRM6_9GLOM</name>
<proteinExistence type="inferred from homology"/>
<keyword evidence="9" id="KW-0460">Magnesium</keyword>
<comment type="caution">
    <text evidence="13">The sequence shown here is derived from an EMBL/GenBank/DDBJ whole genome shotgun (WGS) entry which is preliminary data.</text>
</comment>
<keyword evidence="5" id="KW-0545">Nucleotide biosynthesis</keyword>
<gene>
    <name evidence="13" type="ORF">PBRASI_LOCUS6434</name>
</gene>
<dbReference type="GO" id="GO:0006015">
    <property type="term" value="P:5-phosphoribose 1-diphosphate biosynthetic process"/>
    <property type="evidence" value="ECO:0007669"/>
    <property type="project" value="TreeGrafter"/>
</dbReference>
<dbReference type="Proteomes" id="UP000789739">
    <property type="component" value="Unassembled WGS sequence"/>
</dbReference>
<reference evidence="13" key="1">
    <citation type="submission" date="2021-06" db="EMBL/GenBank/DDBJ databases">
        <authorList>
            <person name="Kallberg Y."/>
            <person name="Tangrot J."/>
            <person name="Rosling A."/>
        </authorList>
    </citation>
    <scope>NUCLEOTIDE SEQUENCE</scope>
    <source>
        <strain evidence="13">BR232B</strain>
    </source>
</reference>
<keyword evidence="4" id="KW-0479">Metal-binding</keyword>
<dbReference type="Pfam" id="PF13793">
    <property type="entry name" value="Pribosyltran_N"/>
    <property type="match status" value="1"/>
</dbReference>
<dbReference type="InterPro" id="IPR000836">
    <property type="entry name" value="PRTase_dom"/>
</dbReference>
<evidence type="ECO:0000256" key="10">
    <source>
        <dbReference type="ARBA" id="ARBA00049535"/>
    </source>
</evidence>
<evidence type="ECO:0000256" key="1">
    <source>
        <dbReference type="ARBA" id="ARBA00006478"/>
    </source>
</evidence>
<evidence type="ECO:0000256" key="8">
    <source>
        <dbReference type="ARBA" id="ARBA00022840"/>
    </source>
</evidence>
<evidence type="ECO:0000313" key="14">
    <source>
        <dbReference type="Proteomes" id="UP000789739"/>
    </source>
</evidence>
<dbReference type="GO" id="GO:0000287">
    <property type="term" value="F:magnesium ion binding"/>
    <property type="evidence" value="ECO:0007669"/>
    <property type="project" value="InterPro"/>
</dbReference>
<dbReference type="GO" id="GO:0005524">
    <property type="term" value="F:ATP binding"/>
    <property type="evidence" value="ECO:0007669"/>
    <property type="project" value="UniProtKB-KW"/>
</dbReference>
<keyword evidence="6" id="KW-0547">Nucleotide-binding</keyword>
<dbReference type="SUPFAM" id="SSF53271">
    <property type="entry name" value="PRTase-like"/>
    <property type="match status" value="2"/>
</dbReference>
<comment type="similarity">
    <text evidence="1">Belongs to the ribose-phosphate pyrophosphokinase family.</text>
</comment>
<dbReference type="InterPro" id="IPR005946">
    <property type="entry name" value="Rib-P_diPkinase"/>
</dbReference>
<dbReference type="FunFam" id="3.40.50.2020:FF:000007">
    <property type="entry name" value="Ribose-phosphate pyrophosphokinase"/>
    <property type="match status" value="1"/>
</dbReference>
<dbReference type="FunFam" id="3.40.50.2020:FF:000005">
    <property type="entry name" value="Ribose-phosphate pyrophosphokinase 1"/>
    <property type="match status" value="1"/>
</dbReference>
<dbReference type="InterPro" id="IPR029057">
    <property type="entry name" value="PRTase-like"/>
</dbReference>
<keyword evidence="3" id="KW-0808">Transferase</keyword>
<dbReference type="EC" id="2.7.6.1" evidence="2"/>
<dbReference type="GO" id="GO:0016301">
    <property type="term" value="F:kinase activity"/>
    <property type="evidence" value="ECO:0007669"/>
    <property type="project" value="UniProtKB-KW"/>
</dbReference>
<dbReference type="PANTHER" id="PTHR10210:SF36">
    <property type="entry name" value="RIBOSE-PHOSPHATE PYROPHOSPHOKINASE 5"/>
    <property type="match status" value="1"/>
</dbReference>
<evidence type="ECO:0000256" key="3">
    <source>
        <dbReference type="ARBA" id="ARBA00022679"/>
    </source>
</evidence>
<dbReference type="GO" id="GO:0009156">
    <property type="term" value="P:ribonucleoside monophosphate biosynthetic process"/>
    <property type="evidence" value="ECO:0007669"/>
    <property type="project" value="InterPro"/>
</dbReference>
<evidence type="ECO:0000256" key="5">
    <source>
        <dbReference type="ARBA" id="ARBA00022727"/>
    </source>
</evidence>
<dbReference type="InterPro" id="IPR000842">
    <property type="entry name" value="PRib_PP_synth_CS"/>
</dbReference>
<dbReference type="AlphaFoldDB" id="A0A9N9BRM6"/>
<keyword evidence="14" id="KW-1185">Reference proteome</keyword>
<dbReference type="GO" id="GO:0006164">
    <property type="term" value="P:purine nucleotide biosynthetic process"/>
    <property type="evidence" value="ECO:0007669"/>
    <property type="project" value="TreeGrafter"/>
</dbReference>
<evidence type="ECO:0000256" key="11">
    <source>
        <dbReference type="SAM" id="MobiDB-lite"/>
    </source>
</evidence>
<accession>A0A9N9BRM6</accession>
<dbReference type="GO" id="GO:0005737">
    <property type="term" value="C:cytoplasm"/>
    <property type="evidence" value="ECO:0007669"/>
    <property type="project" value="TreeGrafter"/>
</dbReference>
<evidence type="ECO:0000256" key="9">
    <source>
        <dbReference type="ARBA" id="ARBA00022842"/>
    </source>
</evidence>
<feature type="domain" description="Ribose-phosphate pyrophosphokinase N-terminal" evidence="12">
    <location>
        <begin position="4"/>
        <end position="102"/>
    </location>
</feature>
<feature type="region of interest" description="Disordered" evidence="11">
    <location>
        <begin position="127"/>
        <end position="161"/>
    </location>
</feature>
<sequence length="408" mass="44886">MRNIIIFGGSSHPKLAEQIASRLGVSLGRVSLSKFSNKETNVEIRESVREKDVYIVQSGCGHVNDNFMELLIMISACKIASAAKVTAVIPCFPYARQPDAPYKRNGEPLSRIPRDSFLGYIFDTPPNLSTANTPMDERKDPFNATSSKIGEENSSDGDSANELRHYNSALMASSSSSSSGHKSGAYRHWVARSGTLIANLLTCAGADHIMTMDLHDPQFQGYFDVPVDNLYGLPLMIKYIRESIPNWESAVIVSPDAGGAKRATAIADKLRMEFALIHKERRLQHKPHKADMMLVGQVRDKVCIMVDDIADTSITITRAAKVLVENGAKKVYAIITHAIMSGDAIKRIQQSSIDQVIVSDSIPQDEHLAQCSKIKVFEIAPIFAEAIRRVHNGESVSALFNDKTMLLV</sequence>
<dbReference type="NCBIfam" id="TIGR01251">
    <property type="entry name" value="ribP_PPkin"/>
    <property type="match status" value="1"/>
</dbReference>
<dbReference type="SMART" id="SM01400">
    <property type="entry name" value="Pribosyltran_N"/>
    <property type="match status" value="1"/>
</dbReference>
<evidence type="ECO:0000256" key="2">
    <source>
        <dbReference type="ARBA" id="ARBA00013247"/>
    </source>
</evidence>
<keyword evidence="8" id="KW-0067">ATP-binding</keyword>
<dbReference type="GO" id="GO:0002189">
    <property type="term" value="C:ribose phosphate diphosphokinase complex"/>
    <property type="evidence" value="ECO:0007669"/>
    <property type="project" value="UniProtKB-ARBA"/>
</dbReference>
<dbReference type="InterPro" id="IPR029099">
    <property type="entry name" value="Pribosyltran_N"/>
</dbReference>
<keyword evidence="7" id="KW-0418">Kinase</keyword>
<evidence type="ECO:0000256" key="7">
    <source>
        <dbReference type="ARBA" id="ARBA00022777"/>
    </source>
</evidence>
<evidence type="ECO:0000256" key="6">
    <source>
        <dbReference type="ARBA" id="ARBA00022741"/>
    </source>
</evidence>
<organism evidence="13 14">
    <name type="scientific">Paraglomus brasilianum</name>
    <dbReference type="NCBI Taxonomy" id="144538"/>
    <lineage>
        <taxon>Eukaryota</taxon>
        <taxon>Fungi</taxon>
        <taxon>Fungi incertae sedis</taxon>
        <taxon>Mucoromycota</taxon>
        <taxon>Glomeromycotina</taxon>
        <taxon>Glomeromycetes</taxon>
        <taxon>Paraglomerales</taxon>
        <taxon>Paraglomeraceae</taxon>
        <taxon>Paraglomus</taxon>
    </lineage>
</organism>
<dbReference type="EMBL" id="CAJVPI010000853">
    <property type="protein sequence ID" value="CAG8577403.1"/>
    <property type="molecule type" value="Genomic_DNA"/>
</dbReference>